<evidence type="ECO:0000313" key="2">
    <source>
        <dbReference type="Proteomes" id="UP001182303"/>
    </source>
</evidence>
<name>A0AAE4FPN3_CLOSG</name>
<protein>
    <submittedName>
        <fullName evidence="1">Ubiquitin</fullName>
    </submittedName>
</protein>
<evidence type="ECO:0000313" key="1">
    <source>
        <dbReference type="EMBL" id="MDS1004981.1"/>
    </source>
</evidence>
<dbReference type="RefSeq" id="WP_310944371.1">
    <property type="nucleotide sequence ID" value="NZ_JARUIS010000031.1"/>
</dbReference>
<dbReference type="EMBL" id="JARUIS010000031">
    <property type="protein sequence ID" value="MDS1004981.1"/>
    <property type="molecule type" value="Genomic_DNA"/>
</dbReference>
<sequence>MNKKIKTTDLNLNVSAGTMIYIDIDIFRFLYDEEIFCLTIEILNGENFEFYKEFDLPEGEVIVDHNDLKRFALNWIFKNVEIVKEAPEVPAQEQYKFVPEDSSGRYPKAEKCSNYLTCSDNHGHASLFNQPE</sequence>
<proteinExistence type="predicted"/>
<accession>A0AAE4FPN3</accession>
<reference evidence="1" key="1">
    <citation type="submission" date="2023-04" db="EMBL/GenBank/DDBJ databases">
        <title>Assessment of the microbiological origin of a defect in Grana Padano cheese.</title>
        <authorList>
            <person name="Zago M."/>
            <person name="Rossetti L."/>
            <person name="Bonvini B."/>
            <person name="Carminati D."/>
            <person name="Giraffa G."/>
        </authorList>
    </citation>
    <scope>NUCLEOTIDE SEQUENCE</scope>
    <source>
        <strain evidence="1">4990</strain>
    </source>
</reference>
<comment type="caution">
    <text evidence="1">The sequence shown here is derived from an EMBL/GenBank/DDBJ whole genome shotgun (WGS) entry which is preliminary data.</text>
</comment>
<gene>
    <name evidence="1" type="ORF">P9J83_15965</name>
</gene>
<organism evidence="1 2">
    <name type="scientific">Clostridium sporogenes</name>
    <dbReference type="NCBI Taxonomy" id="1509"/>
    <lineage>
        <taxon>Bacteria</taxon>
        <taxon>Bacillati</taxon>
        <taxon>Bacillota</taxon>
        <taxon>Clostridia</taxon>
        <taxon>Eubacteriales</taxon>
        <taxon>Clostridiaceae</taxon>
        <taxon>Clostridium</taxon>
    </lineage>
</organism>
<dbReference type="AlphaFoldDB" id="A0AAE4FPN3"/>
<dbReference type="Proteomes" id="UP001182303">
    <property type="component" value="Unassembled WGS sequence"/>
</dbReference>